<dbReference type="PANTHER" id="PTHR34216:SF3">
    <property type="entry name" value="POLY-BETA-1,6-N-ACETYL-D-GLUCOSAMINE N-DEACETYLASE"/>
    <property type="match status" value="1"/>
</dbReference>
<keyword evidence="3" id="KW-0812">Transmembrane</keyword>
<comment type="subcellular location">
    <subcellularLocation>
        <location evidence="1">Secreted</location>
    </subcellularLocation>
</comment>
<reference evidence="5 6" key="1">
    <citation type="journal article" date="2020" name="Biotechnol. Biofuels">
        <title>New insights from the biogas microbiome by comprehensive genome-resolved metagenomics of nearly 1600 species originating from multiple anaerobic digesters.</title>
        <authorList>
            <person name="Campanaro S."/>
            <person name="Treu L."/>
            <person name="Rodriguez-R L.M."/>
            <person name="Kovalovszki A."/>
            <person name="Ziels R.M."/>
            <person name="Maus I."/>
            <person name="Zhu X."/>
            <person name="Kougias P.G."/>
            <person name="Basile A."/>
            <person name="Luo G."/>
            <person name="Schluter A."/>
            <person name="Konstantinidis K.T."/>
            <person name="Angelidaki I."/>
        </authorList>
    </citation>
    <scope>NUCLEOTIDE SEQUENCE [LARGE SCALE GENOMIC DNA]</scope>
    <source>
        <strain evidence="5">AS06rmzACSIP_65</strain>
    </source>
</reference>
<evidence type="ECO:0000256" key="1">
    <source>
        <dbReference type="ARBA" id="ARBA00004613"/>
    </source>
</evidence>
<name>A0A847D109_9BACT</name>
<keyword evidence="2" id="KW-0732">Signal</keyword>
<dbReference type="AlphaFoldDB" id="A0A847D109"/>
<dbReference type="InterPro" id="IPR051398">
    <property type="entry name" value="Polysacch_Deacetylase"/>
</dbReference>
<dbReference type="EMBL" id="JAAZBX010000009">
    <property type="protein sequence ID" value="NLD25522.1"/>
    <property type="molecule type" value="Genomic_DNA"/>
</dbReference>
<feature type="transmembrane region" description="Helical" evidence="3">
    <location>
        <begin position="9"/>
        <end position="30"/>
    </location>
</feature>
<evidence type="ECO:0000256" key="3">
    <source>
        <dbReference type="SAM" id="Phobius"/>
    </source>
</evidence>
<dbReference type="Pfam" id="PF01522">
    <property type="entry name" value="Polysacc_deac_1"/>
    <property type="match status" value="1"/>
</dbReference>
<keyword evidence="3" id="KW-1133">Transmembrane helix</keyword>
<sequence length="614" mass="70264">MEKKSKKQFIIFLLSFFIIGTLSFVVFYIFHPSYYKSNTPTLKPYHFSGVNSDKIEQYSYDYPTKLDILPKNYSEIVKNGYIDIGKDNVAELLNYGETVVKLKDGTDYNSLLELLSKNNTPVLINDQLLSTIYLSQLDTIRKDFFQKEIVNNLPNYKKKYNRSIFAKAIYSFHKDFMDELDKTFSLCTQIEKCIETSSKLNEEQKEFFRLIGFNDFTNRLSILTLLETSYTSSEFNPLGSEVLDDNDMKVIQQWGMDSDKLINEKNLFIEGKISNIRADIDLRLLDGMIAYSSYLRDESKSKGLEIDKVNSLSEDLSLLKTSILGKNTHEREFLSTLLLSQSFLTNYSDVLLTTIRENNENTIYVTPIIEHNSPKTLLKKDNILDDYDVKPLALVSGGIRIPILMYHHIGTTNNPHNKGLYVSPEIFEKQVAYLVRKNYHIINTSELFSILESGKQPSQKTVMLTFDDSQKSHYESAFPILKKYDIPGVFFVIASRSFLSPSQIKEMSDYGMDIQSHSNTHIDFSKATDEMISNEATVSKGILERITGRKVSAIAYPGCLAKNNTFGIVSGSGYKLGFSCGKYIDTSFKKRLYISRVHVFDDMESFIKMLSVGL</sequence>
<dbReference type="GO" id="GO:0016810">
    <property type="term" value="F:hydrolase activity, acting on carbon-nitrogen (but not peptide) bonds"/>
    <property type="evidence" value="ECO:0007669"/>
    <property type="project" value="InterPro"/>
</dbReference>
<evidence type="ECO:0000256" key="2">
    <source>
        <dbReference type="ARBA" id="ARBA00022729"/>
    </source>
</evidence>
<dbReference type="PANTHER" id="PTHR34216">
    <property type="match status" value="1"/>
</dbReference>
<evidence type="ECO:0000259" key="4">
    <source>
        <dbReference type="PROSITE" id="PS51677"/>
    </source>
</evidence>
<dbReference type="GO" id="GO:0005576">
    <property type="term" value="C:extracellular region"/>
    <property type="evidence" value="ECO:0007669"/>
    <property type="project" value="UniProtKB-SubCell"/>
</dbReference>
<evidence type="ECO:0000313" key="5">
    <source>
        <dbReference type="EMBL" id="NLD25522.1"/>
    </source>
</evidence>
<dbReference type="CDD" id="cd10918">
    <property type="entry name" value="CE4_NodB_like_5s_6s"/>
    <property type="match status" value="1"/>
</dbReference>
<accession>A0A847D109</accession>
<evidence type="ECO:0000313" key="6">
    <source>
        <dbReference type="Proteomes" id="UP000545876"/>
    </source>
</evidence>
<protein>
    <submittedName>
        <fullName evidence="5">Polysaccharide deacetylase family protein</fullName>
    </submittedName>
</protein>
<organism evidence="5 6">
    <name type="scientific">Candidatus Dojkabacteria bacterium</name>
    <dbReference type="NCBI Taxonomy" id="2099670"/>
    <lineage>
        <taxon>Bacteria</taxon>
        <taxon>Candidatus Dojkabacteria</taxon>
    </lineage>
</organism>
<keyword evidence="3" id="KW-0472">Membrane</keyword>
<dbReference type="InterPro" id="IPR011330">
    <property type="entry name" value="Glyco_hydro/deAcase_b/a-brl"/>
</dbReference>
<proteinExistence type="predicted"/>
<gene>
    <name evidence="5" type="ORF">GX656_02680</name>
</gene>
<feature type="domain" description="NodB homology" evidence="4">
    <location>
        <begin position="460"/>
        <end position="614"/>
    </location>
</feature>
<dbReference type="Proteomes" id="UP000545876">
    <property type="component" value="Unassembled WGS sequence"/>
</dbReference>
<comment type="caution">
    <text evidence="5">The sequence shown here is derived from an EMBL/GenBank/DDBJ whole genome shotgun (WGS) entry which is preliminary data.</text>
</comment>
<dbReference type="InterPro" id="IPR002509">
    <property type="entry name" value="NODB_dom"/>
</dbReference>
<dbReference type="PROSITE" id="PS51677">
    <property type="entry name" value="NODB"/>
    <property type="match status" value="1"/>
</dbReference>
<dbReference type="SUPFAM" id="SSF88713">
    <property type="entry name" value="Glycoside hydrolase/deacetylase"/>
    <property type="match status" value="1"/>
</dbReference>
<dbReference type="Gene3D" id="3.20.20.370">
    <property type="entry name" value="Glycoside hydrolase/deacetylase"/>
    <property type="match status" value="1"/>
</dbReference>
<dbReference type="GO" id="GO:0005975">
    <property type="term" value="P:carbohydrate metabolic process"/>
    <property type="evidence" value="ECO:0007669"/>
    <property type="project" value="InterPro"/>
</dbReference>